<dbReference type="Proteomes" id="UP000015101">
    <property type="component" value="Unassembled WGS sequence"/>
</dbReference>
<keyword evidence="1" id="KW-0175">Coiled coil</keyword>
<dbReference type="AlphaFoldDB" id="T1FR88"/>
<reference evidence="4" key="3">
    <citation type="submission" date="2015-06" db="UniProtKB">
        <authorList>
            <consortium name="EnsemblMetazoa"/>
        </authorList>
    </citation>
    <scope>IDENTIFICATION</scope>
</reference>
<dbReference type="RefSeq" id="XP_009029323.1">
    <property type="nucleotide sequence ID" value="XM_009031075.1"/>
</dbReference>
<feature type="coiled-coil region" evidence="1">
    <location>
        <begin position="832"/>
        <end position="883"/>
    </location>
</feature>
<dbReference type="EMBL" id="AMQM01001996">
    <property type="status" value="NOT_ANNOTATED_CDS"/>
    <property type="molecule type" value="Genomic_DNA"/>
</dbReference>
<proteinExistence type="predicted"/>
<feature type="region of interest" description="Disordered" evidence="2">
    <location>
        <begin position="1"/>
        <end position="89"/>
    </location>
</feature>
<keyword evidence="5" id="KW-1185">Reference proteome</keyword>
<accession>T1FR88</accession>
<dbReference type="OrthoDB" id="8052599at2759"/>
<dbReference type="GeneID" id="20211335"/>
<organism evidence="4 5">
    <name type="scientific">Helobdella robusta</name>
    <name type="common">Californian leech</name>
    <dbReference type="NCBI Taxonomy" id="6412"/>
    <lineage>
        <taxon>Eukaryota</taxon>
        <taxon>Metazoa</taxon>
        <taxon>Spiralia</taxon>
        <taxon>Lophotrochozoa</taxon>
        <taxon>Annelida</taxon>
        <taxon>Clitellata</taxon>
        <taxon>Hirudinea</taxon>
        <taxon>Rhynchobdellida</taxon>
        <taxon>Glossiphoniidae</taxon>
        <taxon>Helobdella</taxon>
    </lineage>
</organism>
<feature type="region of interest" description="Disordered" evidence="2">
    <location>
        <begin position="564"/>
        <end position="607"/>
    </location>
</feature>
<dbReference type="KEGG" id="hro:HELRODRAFT_189670"/>
<feature type="compositionally biased region" description="Basic and acidic residues" evidence="2">
    <location>
        <begin position="585"/>
        <end position="598"/>
    </location>
</feature>
<feature type="compositionally biased region" description="Polar residues" evidence="2">
    <location>
        <begin position="75"/>
        <end position="89"/>
    </location>
</feature>
<sequence length="1149" mass="129002">MSTNGRAGYCTTIEDTQGVHPRKLKLIKQKASQDTKDDLSSENEEQQRVSQDTKDDLSSKDEEHFNTEEEKQDSDSGSQDSETSTTYGISIPTLSQSGVYKATMKAGEKLKEHFIETLRNEKWSLHFDGKHIKNTEYQVVVLKNENREVKLAVLALINGKGETIFKGIKTVLDEYKLWPAIKLIISDTTSANTGKSVGAVTRLQKHFVMLGLDKPLYIGCQHHVLDTLLKHVMNDYFEAATTSPNLNYWFISRITEEYQQLKASFDNSGDALKEEEEVVWRDDMAFLHHLITCYRQFKKTGCFPKSAEDQSSCDFISGTWSDIWFSGQVYNEDNLAAVCKNHSKAIKTLRTFWSVEPTPIPTQRSKQYCSVCSYATCCLPAYRKHIKAMHAYKSVNTLLFLKKSSSHHPAAKFVNRTELYCQCGYASNQGNVMACHMVACMKLTCYTSQPAKSQDPYIEYNYADDFLYMNRHEVKQEDEESCVSYGMQTGSSPSTNRKSRCMIDKGREPTPVEMCRSIIEDVLDCVFPVETVVGECLDELLNRTFSTIRKIDKRDSLKIARERKAMRKKRRNSVPRRAIQQQHTTTHEADDVSIKTEPGDECTDDNNNVIDEHAVYTSGNVIGEIIDDVREGATEDEERDFEVKVEMEESGTDSGISKVNASLECNEHVTVCSDPADVSDKVAYDVVPGETASLINSVDYDRDDNVTANPDSHTENSETCFQDEDAEFVKKEVDHVENGYNPVEMNADDEIDCIEMSQAVDCVGVNRNDDVGDEREGGIGESFQKEENVCVEDNSDCDEMNENDGAGIGNDCDENEDGCDKKNEDDCVENENDCVEIENDCIENENDCIENENGCDKKNENDCDENENDCVEIENDCDKENEDDCIENGNNCVENDCIEKESYHDKKNDGCVESENNCAANACVENKNDYDERNENNCVEDEYDCDIKNNVGCIENENDCVEKNDDDCYEKNEDECVAENEVNLDAVANAQSVNVGKMEPDDTGDNDCDSFFGEVGSRDKNLKSVEDDDDILLSDHSGDHIAMNNSSTVGDVHGLNEVEDCDANCNDDAGADDLNCATELQKGGCKGDDDCKKCSDDESEIMLSDVGENTIQKETRLSLSETNGDYDMDCDVDDDVLIDVDPYVEEAID</sequence>
<dbReference type="EnsemblMetazoa" id="HelroT189670">
    <property type="protein sequence ID" value="HelroP189670"/>
    <property type="gene ID" value="HelroG189670"/>
</dbReference>
<dbReference type="STRING" id="6412.T1FR88"/>
<dbReference type="CTD" id="20211335"/>
<dbReference type="EMBL" id="KB097639">
    <property type="protein sequence ID" value="ESN93067.1"/>
    <property type="molecule type" value="Genomic_DNA"/>
</dbReference>
<feature type="compositionally biased region" description="Basic residues" evidence="2">
    <location>
        <begin position="564"/>
        <end position="574"/>
    </location>
</feature>
<reference evidence="5" key="1">
    <citation type="submission" date="2012-12" db="EMBL/GenBank/DDBJ databases">
        <authorList>
            <person name="Hellsten U."/>
            <person name="Grimwood J."/>
            <person name="Chapman J.A."/>
            <person name="Shapiro H."/>
            <person name="Aerts A."/>
            <person name="Otillar R.P."/>
            <person name="Terry A.Y."/>
            <person name="Boore J.L."/>
            <person name="Simakov O."/>
            <person name="Marletaz F."/>
            <person name="Cho S.-J."/>
            <person name="Edsinger-Gonzales E."/>
            <person name="Havlak P."/>
            <person name="Kuo D.-H."/>
            <person name="Larsson T."/>
            <person name="Lv J."/>
            <person name="Arendt D."/>
            <person name="Savage R."/>
            <person name="Osoegawa K."/>
            <person name="de Jong P."/>
            <person name="Lindberg D.R."/>
            <person name="Seaver E.C."/>
            <person name="Weisblat D.A."/>
            <person name="Putnam N.H."/>
            <person name="Grigoriev I.V."/>
            <person name="Rokhsar D.S."/>
        </authorList>
    </citation>
    <scope>NUCLEOTIDE SEQUENCE</scope>
</reference>
<evidence type="ECO:0000313" key="5">
    <source>
        <dbReference type="Proteomes" id="UP000015101"/>
    </source>
</evidence>
<feature type="compositionally biased region" description="Basic and acidic residues" evidence="2">
    <location>
        <begin position="31"/>
        <end position="69"/>
    </location>
</feature>
<protein>
    <submittedName>
        <fullName evidence="3 4">Uncharacterized protein</fullName>
    </submittedName>
</protein>
<evidence type="ECO:0000256" key="1">
    <source>
        <dbReference type="SAM" id="Coils"/>
    </source>
</evidence>
<evidence type="ECO:0000256" key="2">
    <source>
        <dbReference type="SAM" id="MobiDB-lite"/>
    </source>
</evidence>
<gene>
    <name evidence="4" type="primary">20211335</name>
    <name evidence="3" type="ORF">HELRODRAFT_189670</name>
</gene>
<evidence type="ECO:0000313" key="4">
    <source>
        <dbReference type="EnsemblMetazoa" id="HelroP189670"/>
    </source>
</evidence>
<reference evidence="3 5" key="2">
    <citation type="journal article" date="2013" name="Nature">
        <title>Insights into bilaterian evolution from three spiralian genomes.</title>
        <authorList>
            <person name="Simakov O."/>
            <person name="Marletaz F."/>
            <person name="Cho S.J."/>
            <person name="Edsinger-Gonzales E."/>
            <person name="Havlak P."/>
            <person name="Hellsten U."/>
            <person name="Kuo D.H."/>
            <person name="Larsson T."/>
            <person name="Lv J."/>
            <person name="Arendt D."/>
            <person name="Savage R."/>
            <person name="Osoegawa K."/>
            <person name="de Jong P."/>
            <person name="Grimwood J."/>
            <person name="Chapman J.A."/>
            <person name="Shapiro H."/>
            <person name="Aerts A."/>
            <person name="Otillar R.P."/>
            <person name="Terry A.Y."/>
            <person name="Boore J.L."/>
            <person name="Grigoriev I.V."/>
            <person name="Lindberg D.R."/>
            <person name="Seaver E.C."/>
            <person name="Weisblat D.A."/>
            <person name="Putnam N.H."/>
            <person name="Rokhsar D.S."/>
        </authorList>
    </citation>
    <scope>NUCLEOTIDE SEQUENCE</scope>
</reference>
<dbReference type="HOGENOM" id="CLU_276739_0_0_1"/>
<evidence type="ECO:0000313" key="3">
    <source>
        <dbReference type="EMBL" id="ESN93067.1"/>
    </source>
</evidence>
<dbReference type="InParanoid" id="T1FR88"/>
<name>T1FR88_HELRO</name>